<gene>
    <name evidence="6" type="ORF">chiPu_0019253</name>
</gene>
<feature type="domain" description="IF rod" evidence="5">
    <location>
        <begin position="69"/>
        <end position="380"/>
    </location>
</feature>
<dbReference type="PANTHER" id="PTHR45616">
    <property type="entry name" value="GATA-TYPE DOMAIN-CONTAINING PROTEIN"/>
    <property type="match status" value="1"/>
</dbReference>
<dbReference type="PROSITE" id="PS51842">
    <property type="entry name" value="IF_ROD_2"/>
    <property type="match status" value="1"/>
</dbReference>
<dbReference type="STRING" id="137246.A0A401RR41"/>
<keyword evidence="7" id="KW-1185">Reference proteome</keyword>
<feature type="coiled-coil region" evidence="4">
    <location>
        <begin position="73"/>
        <end position="142"/>
    </location>
</feature>
<dbReference type="Gene3D" id="1.20.5.170">
    <property type="match status" value="1"/>
</dbReference>
<accession>A0A401RR41</accession>
<organism evidence="6 7">
    <name type="scientific">Chiloscyllium punctatum</name>
    <name type="common">Brownbanded bambooshark</name>
    <name type="synonym">Hemiscyllium punctatum</name>
    <dbReference type="NCBI Taxonomy" id="137246"/>
    <lineage>
        <taxon>Eukaryota</taxon>
        <taxon>Metazoa</taxon>
        <taxon>Chordata</taxon>
        <taxon>Craniata</taxon>
        <taxon>Vertebrata</taxon>
        <taxon>Chondrichthyes</taxon>
        <taxon>Elasmobranchii</taxon>
        <taxon>Galeomorphii</taxon>
        <taxon>Galeoidea</taxon>
        <taxon>Orectolobiformes</taxon>
        <taxon>Hemiscylliidae</taxon>
        <taxon>Chiloscyllium</taxon>
    </lineage>
</organism>
<name>A0A401RR41_CHIPU</name>
<dbReference type="InterPro" id="IPR018039">
    <property type="entry name" value="IF_conserved"/>
</dbReference>
<feature type="coiled-coil region" evidence="4">
    <location>
        <begin position="278"/>
        <end position="305"/>
    </location>
</feature>
<dbReference type="PRINTS" id="PR01276">
    <property type="entry name" value="TYPE2KERATIN"/>
</dbReference>
<evidence type="ECO:0000259" key="5">
    <source>
        <dbReference type="PROSITE" id="PS51842"/>
    </source>
</evidence>
<dbReference type="Proteomes" id="UP000287033">
    <property type="component" value="Unassembled WGS sequence"/>
</dbReference>
<evidence type="ECO:0000256" key="4">
    <source>
        <dbReference type="SAM" id="Coils"/>
    </source>
</evidence>
<dbReference type="EMBL" id="BEZZ01001898">
    <property type="protein sequence ID" value="GCC20687.1"/>
    <property type="molecule type" value="Genomic_DNA"/>
</dbReference>
<dbReference type="Gene3D" id="1.20.5.500">
    <property type="entry name" value="Single helix bin"/>
    <property type="match status" value="1"/>
</dbReference>
<sequence>MRSVKKTEFSSSSGGSSQIRRIDLGGAVNTVTSVRKSTTEQFVSPSYRSTSTTFKQELDPVLQATRRDEKNQIQLLNDKFASFISKVRNLEQENKMLETKWSLLQRQGDYSSNTEDLYKAYVNALTRQLESFKQDKIRLDSELQQMHGTVNGLKVQYEDELNNRAGMENDFVTLKKSVDDSYLTKHQLGDKLDGLVSELDFLRQVYDEELHELQAQVKDIAVTVEVDNNRDLDLQELVTNMKEQYDILAIKNRDETQAAYKGKFNQLAQSAGKYDDDMRLIKNEIVETTRRITKLNSEIDALKGQRPGLDAAITEAEERGEINVRKIRAEITERENEIYQAKQAVARKLRDYQELLNIKIALDFEIATYRKMLEGEEIRIGQQQKAIVHINTPPVSGATLTYSRSYSTEHQDSFMNAGSAQDAFGGSSVKKAVMVKTVQSSSRNVV</sequence>
<reference evidence="6 7" key="1">
    <citation type="journal article" date="2018" name="Nat. Ecol. Evol.">
        <title>Shark genomes provide insights into elasmobranch evolution and the origin of vertebrates.</title>
        <authorList>
            <person name="Hara Y"/>
            <person name="Yamaguchi K"/>
            <person name="Onimaru K"/>
            <person name="Kadota M"/>
            <person name="Koyanagi M"/>
            <person name="Keeley SD"/>
            <person name="Tatsumi K"/>
            <person name="Tanaka K"/>
            <person name="Motone F"/>
            <person name="Kageyama Y"/>
            <person name="Nozu R"/>
            <person name="Adachi N"/>
            <person name="Nishimura O"/>
            <person name="Nakagawa R"/>
            <person name="Tanegashima C"/>
            <person name="Kiyatake I"/>
            <person name="Matsumoto R"/>
            <person name="Murakumo K"/>
            <person name="Nishida K"/>
            <person name="Terakita A"/>
            <person name="Kuratani S"/>
            <person name="Sato K"/>
            <person name="Hyodo S Kuraku.S."/>
        </authorList>
    </citation>
    <scope>NUCLEOTIDE SEQUENCE [LARGE SCALE GENOMIC DNA]</scope>
</reference>
<dbReference type="GO" id="GO:0045095">
    <property type="term" value="C:keratin filament"/>
    <property type="evidence" value="ECO:0007669"/>
    <property type="project" value="InterPro"/>
</dbReference>
<keyword evidence="2 4" id="KW-0175">Coiled coil</keyword>
<dbReference type="PROSITE" id="PS00226">
    <property type="entry name" value="IF_ROD_1"/>
    <property type="match status" value="1"/>
</dbReference>
<comment type="similarity">
    <text evidence="3">Belongs to the intermediate filament family.</text>
</comment>
<keyword evidence="1 3" id="KW-0403">Intermediate filament</keyword>
<dbReference type="FunFam" id="1.20.5.1160:FF:000001">
    <property type="entry name" value="Keratin type II"/>
    <property type="match status" value="1"/>
</dbReference>
<dbReference type="Pfam" id="PF00038">
    <property type="entry name" value="Filament"/>
    <property type="match status" value="1"/>
</dbReference>
<proteinExistence type="inferred from homology"/>
<dbReference type="InterPro" id="IPR003054">
    <property type="entry name" value="Keratin_II"/>
</dbReference>
<evidence type="ECO:0000313" key="7">
    <source>
        <dbReference type="Proteomes" id="UP000287033"/>
    </source>
</evidence>
<dbReference type="Gene3D" id="1.20.5.1160">
    <property type="entry name" value="Vasodilator-stimulated phosphoprotein"/>
    <property type="match status" value="1"/>
</dbReference>
<dbReference type="SMART" id="SM01391">
    <property type="entry name" value="Filament"/>
    <property type="match status" value="1"/>
</dbReference>
<evidence type="ECO:0000256" key="3">
    <source>
        <dbReference type="RuleBase" id="RU000685"/>
    </source>
</evidence>
<evidence type="ECO:0000256" key="1">
    <source>
        <dbReference type="ARBA" id="ARBA00022754"/>
    </source>
</evidence>
<dbReference type="AlphaFoldDB" id="A0A401RR41"/>
<protein>
    <recommendedName>
        <fullName evidence="5">IF rod domain-containing protein</fullName>
    </recommendedName>
</protein>
<evidence type="ECO:0000313" key="6">
    <source>
        <dbReference type="EMBL" id="GCC20687.1"/>
    </source>
</evidence>
<dbReference type="OrthoDB" id="2441647at2759"/>
<evidence type="ECO:0000256" key="2">
    <source>
        <dbReference type="ARBA" id="ARBA00023054"/>
    </source>
</evidence>
<dbReference type="OMA" id="VESMYQV"/>
<comment type="caution">
    <text evidence="6">The sequence shown here is derived from an EMBL/GenBank/DDBJ whole genome shotgun (WGS) entry which is preliminary data.</text>
</comment>
<dbReference type="PANTHER" id="PTHR45616:SF22">
    <property type="entry name" value="SFI1 SPINDLE BODY DOMAIN-CONTAINING PROTEIN"/>
    <property type="match status" value="1"/>
</dbReference>
<dbReference type="InterPro" id="IPR039008">
    <property type="entry name" value="IF_rod_dom"/>
</dbReference>
<dbReference type="SUPFAM" id="SSF64593">
    <property type="entry name" value="Intermediate filament protein, coiled coil region"/>
    <property type="match status" value="3"/>
</dbReference>